<evidence type="ECO:0000256" key="2">
    <source>
        <dbReference type="ARBA" id="ARBA00022741"/>
    </source>
</evidence>
<feature type="domain" description="AAA+ ATPase" evidence="4">
    <location>
        <begin position="480"/>
        <end position="612"/>
    </location>
</feature>
<dbReference type="InterPro" id="IPR027417">
    <property type="entry name" value="P-loop_NTPase"/>
</dbReference>
<keyword evidence="6" id="KW-1185">Reference proteome</keyword>
<keyword evidence="2" id="KW-0547">Nucleotide-binding</keyword>
<dbReference type="PANTHER" id="PTHR23073">
    <property type="entry name" value="26S PROTEASOME REGULATORY SUBUNIT"/>
    <property type="match status" value="1"/>
</dbReference>
<evidence type="ECO:0000313" key="5">
    <source>
        <dbReference type="EMBL" id="NEZ57624.1"/>
    </source>
</evidence>
<organism evidence="5 6">
    <name type="scientific">Adonisia turfae CCMR0081</name>
    <dbReference type="NCBI Taxonomy" id="2292702"/>
    <lineage>
        <taxon>Bacteria</taxon>
        <taxon>Bacillati</taxon>
        <taxon>Cyanobacteriota</taxon>
        <taxon>Adonisia</taxon>
        <taxon>Adonisia turfae</taxon>
    </lineage>
</organism>
<dbReference type="InterPro" id="IPR003959">
    <property type="entry name" value="ATPase_AAA_core"/>
</dbReference>
<evidence type="ECO:0000256" key="3">
    <source>
        <dbReference type="ARBA" id="ARBA00022840"/>
    </source>
</evidence>
<sequence>MSSWAEQNRAYLLAVCRGLRLRLRRAIGEDAITPEMLEEAEAAIAKSAAMDPKPAALELGYRFNLTDLDLGILLLCVAMEVDPQIPDLCDQAQGNRGWAFPTFALCFNLFDQVQWDVMTVDAPLRYWRLVELHSPQPQPLPQTMLRADERVVNHIMGSAGLDHRLEGLVTPLGRGAVRLSASQRAVVEALGERLARTERGQALPVVQLLGMSEPTKVLVARAVARGFGMGLYCLMGELIPTGDTAFTEFLRRWERETFLSAVALYVDTQELGSDSSGRVALRRFLAGCNGLVFVDSREVRLPTHRVAIVQEVGKPTAMEQREVWEDMLGEGSDEMAGVLAGQFCLNVSEIEEISNEYRVTSNKLGEEIKTTLREEHSSTKFKIQKEEETVQNSKFKIQNSDTPSPHHPITPSPLLWNACLNRTRPRLESLAQRVDVKATWDQLVLPDEAMGILRQIVDQVRLRSRVYDDWGFRERMNRGFGVSAMFAGPSGTGKTMAAEVIANELNLHLYRIDLSSVVSKYIGETEKNLRRLFDAAEEGGAILFFDEADALFGKRSEVKDSHDRYANVEINYLLQRIEAYRGLAVLATNLREALDDAFLRRLRFLVEFPFPSQAYRQELWRKVFPDRIPTGVIDYEHLGRFNITGGTIHTVAINAAFMATEQGNQVGMRQVLAAMRTEYQKLERQIYKADFQWNGQQHAVKDWEVISDGHKDDGCRIG</sequence>
<comment type="caution">
    <text evidence="5">The sequence shown here is derived from an EMBL/GenBank/DDBJ whole genome shotgun (WGS) entry which is preliminary data.</text>
</comment>
<dbReference type="EMBL" id="QXHD01000004">
    <property type="protein sequence ID" value="NEZ57624.1"/>
    <property type="molecule type" value="Genomic_DNA"/>
</dbReference>
<dbReference type="GO" id="GO:0005524">
    <property type="term" value="F:ATP binding"/>
    <property type="evidence" value="ECO:0007669"/>
    <property type="project" value="UniProtKB-KW"/>
</dbReference>
<dbReference type="GO" id="GO:0016887">
    <property type="term" value="F:ATP hydrolysis activity"/>
    <property type="evidence" value="ECO:0007669"/>
    <property type="project" value="InterPro"/>
</dbReference>
<name>A0A6M0RN06_9CYAN</name>
<gene>
    <name evidence="5" type="ORF">DXZ20_18545</name>
</gene>
<dbReference type="RefSeq" id="WP_163699737.1">
    <property type="nucleotide sequence ID" value="NZ_QXHD01000004.1"/>
</dbReference>
<accession>A0A6M0RN06</accession>
<dbReference type="InterPro" id="IPR050221">
    <property type="entry name" value="26S_Proteasome_ATPase"/>
</dbReference>
<comment type="similarity">
    <text evidence="1">Belongs to the AAA ATPase family.</text>
</comment>
<dbReference type="Pfam" id="PF00004">
    <property type="entry name" value="AAA"/>
    <property type="match status" value="1"/>
</dbReference>
<dbReference type="Proteomes" id="UP000481033">
    <property type="component" value="Unassembled WGS sequence"/>
</dbReference>
<keyword evidence="3 5" id="KW-0067">ATP-binding</keyword>
<dbReference type="SUPFAM" id="SSF52540">
    <property type="entry name" value="P-loop containing nucleoside triphosphate hydrolases"/>
    <property type="match status" value="1"/>
</dbReference>
<dbReference type="SMART" id="SM00382">
    <property type="entry name" value="AAA"/>
    <property type="match status" value="1"/>
</dbReference>
<dbReference type="Gene3D" id="3.40.50.300">
    <property type="entry name" value="P-loop containing nucleotide triphosphate hydrolases"/>
    <property type="match status" value="1"/>
</dbReference>
<protein>
    <submittedName>
        <fullName evidence="5">ATP-binding protein</fullName>
    </submittedName>
</protein>
<dbReference type="CDD" id="cd19481">
    <property type="entry name" value="RecA-like_protease"/>
    <property type="match status" value="1"/>
</dbReference>
<evidence type="ECO:0000256" key="1">
    <source>
        <dbReference type="ARBA" id="ARBA00006914"/>
    </source>
</evidence>
<evidence type="ECO:0000259" key="4">
    <source>
        <dbReference type="SMART" id="SM00382"/>
    </source>
</evidence>
<evidence type="ECO:0000313" key="6">
    <source>
        <dbReference type="Proteomes" id="UP000481033"/>
    </source>
</evidence>
<reference evidence="5 6" key="1">
    <citation type="journal article" date="2020" name="Microb. Ecol.">
        <title>Ecogenomics of the Marine Benthic Filamentous Cyanobacterium Adonisia.</title>
        <authorList>
            <person name="Walter J.M."/>
            <person name="Coutinho F.H."/>
            <person name="Leomil L."/>
            <person name="Hargreaves P.I."/>
            <person name="Campeao M.E."/>
            <person name="Vieira V.V."/>
            <person name="Silva B.S."/>
            <person name="Fistarol G.O."/>
            <person name="Salomon P.S."/>
            <person name="Sawabe T."/>
            <person name="Mino S."/>
            <person name="Hosokawa M."/>
            <person name="Miyashita H."/>
            <person name="Maruyama F."/>
            <person name="van Verk M.C."/>
            <person name="Dutilh B.E."/>
            <person name="Thompson C.C."/>
            <person name="Thompson F.L."/>
        </authorList>
    </citation>
    <scope>NUCLEOTIDE SEQUENCE [LARGE SCALE GENOMIC DNA]</scope>
    <source>
        <strain evidence="5 6">CCMR0081</strain>
    </source>
</reference>
<dbReference type="InterPro" id="IPR003593">
    <property type="entry name" value="AAA+_ATPase"/>
</dbReference>
<dbReference type="Pfam" id="PF22977">
    <property type="entry name" value="WHD"/>
    <property type="match status" value="1"/>
</dbReference>
<proteinExistence type="inferred from homology"/>
<dbReference type="InterPro" id="IPR054472">
    <property type="entry name" value="WHD"/>
</dbReference>
<dbReference type="AlphaFoldDB" id="A0A6M0RN06"/>